<feature type="domain" description="HTH marR-type" evidence="1">
    <location>
        <begin position="15"/>
        <end position="149"/>
    </location>
</feature>
<dbReference type="Pfam" id="PF01047">
    <property type="entry name" value="MarR"/>
    <property type="match status" value="1"/>
</dbReference>
<dbReference type="AlphaFoldDB" id="A0A941ILG0"/>
<dbReference type="EMBL" id="JAGSOG010000020">
    <property type="protein sequence ID" value="MBR7832965.1"/>
    <property type="molecule type" value="Genomic_DNA"/>
</dbReference>
<dbReference type="InterPro" id="IPR036388">
    <property type="entry name" value="WH-like_DNA-bd_sf"/>
</dbReference>
<evidence type="ECO:0000259" key="1">
    <source>
        <dbReference type="PROSITE" id="PS50995"/>
    </source>
</evidence>
<name>A0A941ILG0_9ACTN</name>
<dbReference type="PANTHER" id="PTHR33164:SF94">
    <property type="entry name" value="TRANSCRIPTIONAL REGULATORY PROTEIN-RELATED"/>
    <property type="match status" value="1"/>
</dbReference>
<dbReference type="SUPFAM" id="SSF46785">
    <property type="entry name" value="Winged helix' DNA-binding domain"/>
    <property type="match status" value="1"/>
</dbReference>
<sequence>MSIPTGRFAGGADDPERVVAALLTASRLLVAIAAKSLAAVEETLTLPQYRLLVILDSRGPSSLARLAEALDVNPSTALRMVERLTAAGMLEKATNPARRREVQLRLTGTGWQTVREVTEARRTELSRIVAAMPAEERGRLVAALEAFTEAGGETPEHLPVLPGWH</sequence>
<evidence type="ECO:0000313" key="3">
    <source>
        <dbReference type="Proteomes" id="UP000675781"/>
    </source>
</evidence>
<gene>
    <name evidence="2" type="ORF">KDL01_06810</name>
</gene>
<dbReference type="RefSeq" id="WP_212527490.1">
    <property type="nucleotide sequence ID" value="NZ_JAGSOG010000020.1"/>
</dbReference>
<dbReference type="GO" id="GO:0006950">
    <property type="term" value="P:response to stress"/>
    <property type="evidence" value="ECO:0007669"/>
    <property type="project" value="TreeGrafter"/>
</dbReference>
<dbReference type="Proteomes" id="UP000675781">
    <property type="component" value="Unassembled WGS sequence"/>
</dbReference>
<dbReference type="PROSITE" id="PS50995">
    <property type="entry name" value="HTH_MARR_2"/>
    <property type="match status" value="1"/>
</dbReference>
<dbReference type="GO" id="GO:0003700">
    <property type="term" value="F:DNA-binding transcription factor activity"/>
    <property type="evidence" value="ECO:0007669"/>
    <property type="project" value="InterPro"/>
</dbReference>
<dbReference type="InterPro" id="IPR000835">
    <property type="entry name" value="HTH_MarR-typ"/>
</dbReference>
<dbReference type="Gene3D" id="1.10.10.10">
    <property type="entry name" value="Winged helix-like DNA-binding domain superfamily/Winged helix DNA-binding domain"/>
    <property type="match status" value="1"/>
</dbReference>
<comment type="caution">
    <text evidence="2">The sequence shown here is derived from an EMBL/GenBank/DDBJ whole genome shotgun (WGS) entry which is preliminary data.</text>
</comment>
<organism evidence="2 3">
    <name type="scientific">Actinospica durhamensis</name>
    <dbReference type="NCBI Taxonomy" id="1508375"/>
    <lineage>
        <taxon>Bacteria</taxon>
        <taxon>Bacillati</taxon>
        <taxon>Actinomycetota</taxon>
        <taxon>Actinomycetes</taxon>
        <taxon>Catenulisporales</taxon>
        <taxon>Actinospicaceae</taxon>
        <taxon>Actinospica</taxon>
    </lineage>
</organism>
<protein>
    <submittedName>
        <fullName evidence="2">MarR family transcriptional regulator</fullName>
    </submittedName>
</protein>
<accession>A0A941ILG0</accession>
<dbReference type="InterPro" id="IPR039422">
    <property type="entry name" value="MarR/SlyA-like"/>
</dbReference>
<keyword evidence="3" id="KW-1185">Reference proteome</keyword>
<dbReference type="SMART" id="SM00347">
    <property type="entry name" value="HTH_MARR"/>
    <property type="match status" value="1"/>
</dbReference>
<reference evidence="2" key="1">
    <citation type="submission" date="2021-04" db="EMBL/GenBank/DDBJ databases">
        <title>Genome based classification of Actinospica acidithermotolerans sp. nov., an actinobacterium isolated from an Indonesian hot spring.</title>
        <authorList>
            <person name="Kusuma A.B."/>
            <person name="Putra K.E."/>
            <person name="Nafisah S."/>
            <person name="Loh J."/>
            <person name="Nouioui I."/>
            <person name="Goodfellow M."/>
        </authorList>
    </citation>
    <scope>NUCLEOTIDE SEQUENCE</scope>
    <source>
        <strain evidence="2">CSCA 57</strain>
    </source>
</reference>
<proteinExistence type="predicted"/>
<dbReference type="PANTHER" id="PTHR33164">
    <property type="entry name" value="TRANSCRIPTIONAL REGULATOR, MARR FAMILY"/>
    <property type="match status" value="1"/>
</dbReference>
<evidence type="ECO:0000313" key="2">
    <source>
        <dbReference type="EMBL" id="MBR7832965.1"/>
    </source>
</evidence>
<dbReference type="InterPro" id="IPR036390">
    <property type="entry name" value="WH_DNA-bd_sf"/>
</dbReference>